<evidence type="ECO:0000256" key="4">
    <source>
        <dbReference type="ARBA" id="ARBA00022692"/>
    </source>
</evidence>
<dbReference type="GO" id="GO:0005886">
    <property type="term" value="C:plasma membrane"/>
    <property type="evidence" value="ECO:0007669"/>
    <property type="project" value="UniProtKB-SubCell"/>
</dbReference>
<dbReference type="InterPro" id="IPR026392">
    <property type="entry name" value="Exo/Archaeosortase_dom"/>
</dbReference>
<dbReference type="AlphaFoldDB" id="A0A2U1B005"/>
<dbReference type="GO" id="GO:0006508">
    <property type="term" value="P:proteolysis"/>
    <property type="evidence" value="ECO:0007669"/>
    <property type="project" value="UniProtKB-KW"/>
</dbReference>
<evidence type="ECO:0000313" key="9">
    <source>
        <dbReference type="EMBL" id="PVY42019.1"/>
    </source>
</evidence>
<feature type="transmembrane region" description="Helical" evidence="8">
    <location>
        <begin position="254"/>
        <end position="274"/>
    </location>
</feature>
<dbReference type="EMBL" id="QEKH01000012">
    <property type="protein sequence ID" value="PVY42019.1"/>
    <property type="molecule type" value="Genomic_DNA"/>
</dbReference>
<sequence length="287" mass="30929">MKLFSRFAGQGLRGILPAVAVGAAALLYAAFQAWRVSSGAWENALVMVLFAAVAGWDAVKGPATAGPSRGARLTAWGLLGAGLVLAVLPWGVSSGLPGRCALLFAALAAALFGCGTRIGLRMAGMLFLCFLAIPYQEYWTLALSYPLRLISTCLSAETLRLFGDAVEYHLTTIRVGGAEIAITDACSGIRQLEALLLLGYLIVRRQHTRTGWAVLHYFFMLPAIIAANSVRIAATVLLFHWIGAAAFDDFRHTLLGYLLVIVALLLFWWFGALFPDTGKARKEESHE</sequence>
<keyword evidence="3" id="KW-0645">Protease</keyword>
<keyword evidence="10" id="KW-1185">Reference proteome</keyword>
<accession>A0A2U1B005</accession>
<feature type="transmembrane region" description="Helical" evidence="8">
    <location>
        <begin position="12"/>
        <end position="34"/>
    </location>
</feature>
<keyword evidence="5" id="KW-0378">Hydrolase</keyword>
<feature type="transmembrane region" description="Helical" evidence="8">
    <location>
        <begin position="96"/>
        <end position="115"/>
    </location>
</feature>
<protein>
    <submittedName>
        <fullName evidence="9">Exosortase</fullName>
    </submittedName>
</protein>
<evidence type="ECO:0000256" key="8">
    <source>
        <dbReference type="SAM" id="Phobius"/>
    </source>
</evidence>
<organism evidence="9 10">
    <name type="scientific">Victivallis vadensis</name>
    <dbReference type="NCBI Taxonomy" id="172901"/>
    <lineage>
        <taxon>Bacteria</taxon>
        <taxon>Pseudomonadati</taxon>
        <taxon>Lentisphaerota</taxon>
        <taxon>Lentisphaeria</taxon>
        <taxon>Victivallales</taxon>
        <taxon>Victivallaceae</taxon>
        <taxon>Victivallis</taxon>
    </lineage>
</organism>
<gene>
    <name evidence="9" type="ORF">C8D82_11216</name>
</gene>
<comment type="subcellular location">
    <subcellularLocation>
        <location evidence="1">Cell membrane</location>
        <topology evidence="1">Multi-pass membrane protein</topology>
    </subcellularLocation>
</comment>
<name>A0A2U1B005_9BACT</name>
<proteinExistence type="predicted"/>
<feature type="transmembrane region" description="Helical" evidence="8">
    <location>
        <begin position="40"/>
        <end position="59"/>
    </location>
</feature>
<feature type="transmembrane region" description="Helical" evidence="8">
    <location>
        <begin position="71"/>
        <end position="90"/>
    </location>
</feature>
<evidence type="ECO:0000313" key="10">
    <source>
        <dbReference type="Proteomes" id="UP000245959"/>
    </source>
</evidence>
<reference evidence="9 10" key="1">
    <citation type="submission" date="2018-04" db="EMBL/GenBank/DDBJ databases">
        <title>Genomic Encyclopedia of Type Strains, Phase IV (KMG-IV): sequencing the most valuable type-strain genomes for metagenomic binning, comparative biology and taxonomic classification.</title>
        <authorList>
            <person name="Goeker M."/>
        </authorList>
    </citation>
    <scope>NUCLEOTIDE SEQUENCE [LARGE SCALE GENOMIC DNA]</scope>
    <source>
        <strain evidence="9 10">DSM 14823</strain>
    </source>
</reference>
<keyword evidence="7 8" id="KW-0472">Membrane</keyword>
<evidence type="ECO:0000256" key="7">
    <source>
        <dbReference type="ARBA" id="ARBA00023136"/>
    </source>
</evidence>
<keyword evidence="4 8" id="KW-0812">Transmembrane</keyword>
<dbReference type="Proteomes" id="UP000245959">
    <property type="component" value="Unassembled WGS sequence"/>
</dbReference>
<evidence type="ECO:0000256" key="5">
    <source>
        <dbReference type="ARBA" id="ARBA00022801"/>
    </source>
</evidence>
<evidence type="ECO:0000256" key="3">
    <source>
        <dbReference type="ARBA" id="ARBA00022670"/>
    </source>
</evidence>
<dbReference type="InterPro" id="IPR019127">
    <property type="entry name" value="Exosortase"/>
</dbReference>
<dbReference type="RefSeq" id="WP_116883862.1">
    <property type="nucleotide sequence ID" value="NZ_QEKH01000012.1"/>
</dbReference>
<evidence type="ECO:0000256" key="1">
    <source>
        <dbReference type="ARBA" id="ARBA00004651"/>
    </source>
</evidence>
<evidence type="ECO:0000256" key="2">
    <source>
        <dbReference type="ARBA" id="ARBA00022475"/>
    </source>
</evidence>
<dbReference type="NCBIfam" id="TIGR04178">
    <property type="entry name" value="exo_archaeo"/>
    <property type="match status" value="1"/>
</dbReference>
<keyword evidence="2" id="KW-1003">Cell membrane</keyword>
<evidence type="ECO:0000256" key="6">
    <source>
        <dbReference type="ARBA" id="ARBA00022989"/>
    </source>
</evidence>
<feature type="transmembrane region" description="Helical" evidence="8">
    <location>
        <begin position="214"/>
        <end position="242"/>
    </location>
</feature>
<dbReference type="GeneID" id="78295169"/>
<dbReference type="Pfam" id="PF09721">
    <property type="entry name" value="Exosortase_EpsH"/>
    <property type="match status" value="1"/>
</dbReference>
<comment type="caution">
    <text evidence="9">The sequence shown here is derived from an EMBL/GenBank/DDBJ whole genome shotgun (WGS) entry which is preliminary data.</text>
</comment>
<dbReference type="GO" id="GO:0008233">
    <property type="term" value="F:peptidase activity"/>
    <property type="evidence" value="ECO:0007669"/>
    <property type="project" value="UniProtKB-KW"/>
</dbReference>
<keyword evidence="6 8" id="KW-1133">Transmembrane helix</keyword>